<evidence type="ECO:0000256" key="2">
    <source>
        <dbReference type="ARBA" id="ARBA00023125"/>
    </source>
</evidence>
<dbReference type="VEuPathDB" id="VectorBase:LOC119184755"/>
<protein>
    <recommendedName>
        <fullName evidence="4">HTH CENPB-type domain-containing protein</fullName>
    </recommendedName>
</protein>
<dbReference type="GO" id="GO:0003677">
    <property type="term" value="F:DNA binding"/>
    <property type="evidence" value="ECO:0007669"/>
    <property type="project" value="UniProtKB-KW"/>
</dbReference>
<comment type="subcellular location">
    <subcellularLocation>
        <location evidence="1">Nucleus</location>
    </subcellularLocation>
</comment>
<keyword evidence="6" id="KW-1185">Reference proteome</keyword>
<name>A0A9J6E3Q2_RHIMP</name>
<dbReference type="InterPro" id="IPR050863">
    <property type="entry name" value="CenT-Element_Derived"/>
</dbReference>
<evidence type="ECO:0000256" key="3">
    <source>
        <dbReference type="SAM" id="MobiDB-lite"/>
    </source>
</evidence>
<dbReference type="Pfam" id="PF03221">
    <property type="entry name" value="HTH_Tnp_Tc5"/>
    <property type="match status" value="1"/>
</dbReference>
<dbReference type="InterPro" id="IPR006600">
    <property type="entry name" value="HTH_CenpB_DNA-bd_dom"/>
</dbReference>
<dbReference type="PANTHER" id="PTHR19303:SF73">
    <property type="entry name" value="PROTEIN PDC2"/>
    <property type="match status" value="1"/>
</dbReference>
<evidence type="ECO:0000256" key="1">
    <source>
        <dbReference type="ARBA" id="ARBA00004123"/>
    </source>
</evidence>
<gene>
    <name evidence="5" type="ORF">HPB51_020502</name>
</gene>
<dbReference type="EMBL" id="JABSTU010000006">
    <property type="protein sequence ID" value="KAH8028924.1"/>
    <property type="molecule type" value="Genomic_DNA"/>
</dbReference>
<comment type="caution">
    <text evidence="5">The sequence shown here is derived from an EMBL/GenBank/DDBJ whole genome shotgun (WGS) entry which is preliminary data.</text>
</comment>
<feature type="region of interest" description="Disordered" evidence="3">
    <location>
        <begin position="74"/>
        <end position="93"/>
    </location>
</feature>
<evidence type="ECO:0000259" key="4">
    <source>
        <dbReference type="PROSITE" id="PS51253"/>
    </source>
</evidence>
<evidence type="ECO:0000313" key="6">
    <source>
        <dbReference type="Proteomes" id="UP000821866"/>
    </source>
</evidence>
<dbReference type="InterPro" id="IPR049012">
    <property type="entry name" value="Mutator_transp_dom"/>
</dbReference>
<proteinExistence type="predicted"/>
<sequence>MKVEAAMISFQCSLSLHGLRYTTKLDDGDSRSYNAVKEAKVYGYINVEKEDCSNHVQKRMGTALWNLVQKHKGDSSEGISGKGRLTGRDRGVMEPMEPNASANAVRHKATKRKQISLKDKLDIIKQVEKGKKQVDVAVAYGLSKQTVSTIINAKEAVLAKKVSGDLQPKRFRLHEASYPDVEEALLMWLHDARSRNIPVNGLLLRKRTEQLAVVLNQEQFQCSEGWLSRFKSRHAIAFKCLSGESASVDDTVVADWIADVLPAHLEGYAPRDVFNADESGIFYKLKPGKTFCFGDDTCHGGKKSKERISILFCCNMDRSEKEKLLVMPC</sequence>
<evidence type="ECO:0000313" key="5">
    <source>
        <dbReference type="EMBL" id="KAH8028924.1"/>
    </source>
</evidence>
<dbReference type="InterPro" id="IPR009057">
    <property type="entry name" value="Homeodomain-like_sf"/>
</dbReference>
<feature type="domain" description="HTH CENPB-type" evidence="4">
    <location>
        <begin position="169"/>
        <end position="240"/>
    </location>
</feature>
<reference evidence="5" key="1">
    <citation type="journal article" date="2020" name="Cell">
        <title>Large-Scale Comparative Analyses of Tick Genomes Elucidate Their Genetic Diversity and Vector Capacities.</title>
        <authorList>
            <consortium name="Tick Genome and Microbiome Consortium (TIGMIC)"/>
            <person name="Jia N."/>
            <person name="Wang J."/>
            <person name="Shi W."/>
            <person name="Du L."/>
            <person name="Sun Y."/>
            <person name="Zhan W."/>
            <person name="Jiang J.F."/>
            <person name="Wang Q."/>
            <person name="Zhang B."/>
            <person name="Ji P."/>
            <person name="Bell-Sakyi L."/>
            <person name="Cui X.M."/>
            <person name="Yuan T.T."/>
            <person name="Jiang B.G."/>
            <person name="Yang W.F."/>
            <person name="Lam T.T."/>
            <person name="Chang Q.C."/>
            <person name="Ding S.J."/>
            <person name="Wang X.J."/>
            <person name="Zhu J.G."/>
            <person name="Ruan X.D."/>
            <person name="Zhao L."/>
            <person name="Wei J.T."/>
            <person name="Ye R.Z."/>
            <person name="Que T.C."/>
            <person name="Du C.H."/>
            <person name="Zhou Y.H."/>
            <person name="Cheng J.X."/>
            <person name="Dai P.F."/>
            <person name="Guo W.B."/>
            <person name="Han X.H."/>
            <person name="Huang E.J."/>
            <person name="Li L.F."/>
            <person name="Wei W."/>
            <person name="Gao Y.C."/>
            <person name="Liu J.Z."/>
            <person name="Shao H.Z."/>
            <person name="Wang X."/>
            <person name="Wang C.C."/>
            <person name="Yang T.C."/>
            <person name="Huo Q.B."/>
            <person name="Li W."/>
            <person name="Chen H.Y."/>
            <person name="Chen S.E."/>
            <person name="Zhou L.G."/>
            <person name="Ni X.B."/>
            <person name="Tian J.H."/>
            <person name="Sheng Y."/>
            <person name="Liu T."/>
            <person name="Pan Y.S."/>
            <person name="Xia L.Y."/>
            <person name="Li J."/>
            <person name="Zhao F."/>
            <person name="Cao W.C."/>
        </authorList>
    </citation>
    <scope>NUCLEOTIDE SEQUENCE</scope>
    <source>
        <strain evidence="5">Rmic-2018</strain>
    </source>
</reference>
<reference evidence="5" key="2">
    <citation type="submission" date="2021-09" db="EMBL/GenBank/DDBJ databases">
        <authorList>
            <person name="Jia N."/>
            <person name="Wang J."/>
            <person name="Shi W."/>
            <person name="Du L."/>
            <person name="Sun Y."/>
            <person name="Zhan W."/>
            <person name="Jiang J."/>
            <person name="Wang Q."/>
            <person name="Zhang B."/>
            <person name="Ji P."/>
            <person name="Sakyi L.B."/>
            <person name="Cui X."/>
            <person name="Yuan T."/>
            <person name="Jiang B."/>
            <person name="Yang W."/>
            <person name="Lam T.T.-Y."/>
            <person name="Chang Q."/>
            <person name="Ding S."/>
            <person name="Wang X."/>
            <person name="Zhu J."/>
            <person name="Ruan X."/>
            <person name="Zhao L."/>
            <person name="Wei J."/>
            <person name="Que T."/>
            <person name="Du C."/>
            <person name="Cheng J."/>
            <person name="Dai P."/>
            <person name="Han X."/>
            <person name="Huang E."/>
            <person name="Gao Y."/>
            <person name="Liu J."/>
            <person name="Shao H."/>
            <person name="Ye R."/>
            <person name="Li L."/>
            <person name="Wei W."/>
            <person name="Wang X."/>
            <person name="Wang C."/>
            <person name="Huo Q."/>
            <person name="Li W."/>
            <person name="Guo W."/>
            <person name="Chen H."/>
            <person name="Chen S."/>
            <person name="Zhou L."/>
            <person name="Zhou L."/>
            <person name="Ni X."/>
            <person name="Tian J."/>
            <person name="Zhou Y."/>
            <person name="Sheng Y."/>
            <person name="Liu T."/>
            <person name="Pan Y."/>
            <person name="Xia L."/>
            <person name="Li J."/>
            <person name="Zhao F."/>
            <person name="Cao W."/>
        </authorList>
    </citation>
    <scope>NUCLEOTIDE SEQUENCE</scope>
    <source>
        <strain evidence="5">Rmic-2018</strain>
        <tissue evidence="5">Larvae</tissue>
    </source>
</reference>
<dbReference type="SUPFAM" id="SSF46689">
    <property type="entry name" value="Homeodomain-like"/>
    <property type="match status" value="2"/>
</dbReference>
<dbReference type="PROSITE" id="PS51253">
    <property type="entry name" value="HTH_CENPB"/>
    <property type="match status" value="1"/>
</dbReference>
<keyword evidence="2" id="KW-0238">DNA-binding</keyword>
<organism evidence="5 6">
    <name type="scientific">Rhipicephalus microplus</name>
    <name type="common">Cattle tick</name>
    <name type="synonym">Boophilus microplus</name>
    <dbReference type="NCBI Taxonomy" id="6941"/>
    <lineage>
        <taxon>Eukaryota</taxon>
        <taxon>Metazoa</taxon>
        <taxon>Ecdysozoa</taxon>
        <taxon>Arthropoda</taxon>
        <taxon>Chelicerata</taxon>
        <taxon>Arachnida</taxon>
        <taxon>Acari</taxon>
        <taxon>Parasitiformes</taxon>
        <taxon>Ixodida</taxon>
        <taxon>Ixodoidea</taxon>
        <taxon>Ixodidae</taxon>
        <taxon>Rhipicephalinae</taxon>
        <taxon>Rhipicephalus</taxon>
        <taxon>Boophilus</taxon>
    </lineage>
</organism>
<dbReference type="SMART" id="SM00674">
    <property type="entry name" value="CENPB"/>
    <property type="match status" value="1"/>
</dbReference>
<dbReference type="Gene3D" id="1.10.10.60">
    <property type="entry name" value="Homeodomain-like"/>
    <property type="match status" value="2"/>
</dbReference>
<dbReference type="GO" id="GO:0005634">
    <property type="term" value="C:nucleus"/>
    <property type="evidence" value="ECO:0007669"/>
    <property type="project" value="UniProtKB-SubCell"/>
</dbReference>
<dbReference type="Pfam" id="PF20700">
    <property type="entry name" value="Mutator"/>
    <property type="match status" value="1"/>
</dbReference>
<dbReference type="AlphaFoldDB" id="A0A9J6E3Q2"/>
<accession>A0A9J6E3Q2</accession>
<dbReference type="PANTHER" id="PTHR19303">
    <property type="entry name" value="TRANSPOSON"/>
    <property type="match status" value="1"/>
</dbReference>
<dbReference type="Proteomes" id="UP000821866">
    <property type="component" value="Chromosome 4"/>
</dbReference>